<dbReference type="PANTHER" id="PTHR10736:SF0">
    <property type="entry name" value="BESTROPHIN HOMOLOG"/>
    <property type="match status" value="1"/>
</dbReference>
<evidence type="ECO:0000313" key="9">
    <source>
        <dbReference type="Proteomes" id="UP001497525"/>
    </source>
</evidence>
<evidence type="ECO:0000256" key="7">
    <source>
        <dbReference type="SAM" id="MobiDB-lite"/>
    </source>
</evidence>
<keyword evidence="6" id="KW-0869">Chloride channel</keyword>
<proteinExistence type="inferred from homology"/>
<comment type="similarity">
    <text evidence="5 6">Belongs to the anion channel-forming bestrophin (TC 1.A.46) family. Calcium-sensitive chloride channel subfamily.</text>
</comment>
<keyword evidence="6" id="KW-0813">Transport</keyword>
<dbReference type="InterPro" id="IPR021134">
    <property type="entry name" value="Bestrophin-like"/>
</dbReference>
<dbReference type="InterPro" id="IPR000615">
    <property type="entry name" value="Bestrophin"/>
</dbReference>
<dbReference type="GO" id="GO:0034707">
    <property type="term" value="C:chloride channel complex"/>
    <property type="evidence" value="ECO:0007669"/>
    <property type="project" value="UniProtKB-KW"/>
</dbReference>
<keyword evidence="6" id="KW-0406">Ion transport</keyword>
<gene>
    <name evidence="8" type="ORF">CDAUBV1_LOCUS16198</name>
</gene>
<feature type="region of interest" description="Disordered" evidence="7">
    <location>
        <begin position="506"/>
        <end position="547"/>
    </location>
</feature>
<evidence type="ECO:0000256" key="2">
    <source>
        <dbReference type="ARBA" id="ARBA00022692"/>
    </source>
</evidence>
<keyword evidence="4 6" id="KW-0472">Membrane</keyword>
<comment type="function">
    <text evidence="6">Forms chloride channels.</text>
</comment>
<dbReference type="AlphaFoldDB" id="A0AAV2TTY7"/>
<dbReference type="GO" id="GO:0005254">
    <property type="term" value="F:chloride channel activity"/>
    <property type="evidence" value="ECO:0007669"/>
    <property type="project" value="UniProtKB-KW"/>
</dbReference>
<evidence type="ECO:0000256" key="1">
    <source>
        <dbReference type="ARBA" id="ARBA00004370"/>
    </source>
</evidence>
<feature type="transmembrane region" description="Helical" evidence="6">
    <location>
        <begin position="29"/>
        <end position="47"/>
    </location>
</feature>
<evidence type="ECO:0000313" key="8">
    <source>
        <dbReference type="EMBL" id="CAL5140902.1"/>
    </source>
</evidence>
<dbReference type="EMBL" id="CAXLJL010000811">
    <property type="protein sequence ID" value="CAL5140902.1"/>
    <property type="molecule type" value="Genomic_DNA"/>
</dbReference>
<feature type="transmembrane region" description="Helical" evidence="6">
    <location>
        <begin position="77"/>
        <end position="95"/>
    </location>
</feature>
<dbReference type="GO" id="GO:0005886">
    <property type="term" value="C:plasma membrane"/>
    <property type="evidence" value="ECO:0007669"/>
    <property type="project" value="UniProtKB-SubCell"/>
</dbReference>
<dbReference type="Proteomes" id="UP001497525">
    <property type="component" value="Unassembled WGS sequence"/>
</dbReference>
<dbReference type="PANTHER" id="PTHR10736">
    <property type="entry name" value="BESTROPHIN"/>
    <property type="match status" value="1"/>
</dbReference>
<feature type="compositionally biased region" description="Polar residues" evidence="7">
    <location>
        <begin position="520"/>
        <end position="547"/>
    </location>
</feature>
<accession>A0AAV2TTY7</accession>
<evidence type="ECO:0000256" key="4">
    <source>
        <dbReference type="ARBA" id="ARBA00023136"/>
    </source>
</evidence>
<protein>
    <recommendedName>
        <fullName evidence="6">Bestrophin homolog</fullName>
    </recommendedName>
</protein>
<keyword evidence="3 6" id="KW-1133">Transmembrane helix</keyword>
<organism evidence="8 9">
    <name type="scientific">Calicophoron daubneyi</name>
    <name type="common">Rumen fluke</name>
    <name type="synonym">Paramphistomum daubneyi</name>
    <dbReference type="NCBI Taxonomy" id="300641"/>
    <lineage>
        <taxon>Eukaryota</taxon>
        <taxon>Metazoa</taxon>
        <taxon>Spiralia</taxon>
        <taxon>Lophotrochozoa</taxon>
        <taxon>Platyhelminthes</taxon>
        <taxon>Trematoda</taxon>
        <taxon>Digenea</taxon>
        <taxon>Plagiorchiida</taxon>
        <taxon>Pronocephalata</taxon>
        <taxon>Paramphistomoidea</taxon>
        <taxon>Paramphistomidae</taxon>
        <taxon>Calicophoron</taxon>
    </lineage>
</organism>
<evidence type="ECO:0000256" key="6">
    <source>
        <dbReference type="RuleBase" id="RU363126"/>
    </source>
</evidence>
<sequence>MSVFYADDLSGGQGVKLFWRVLKRWRGSLYKLVWVDLLIFVCLYYALNLTYRFAMTDDQKRSFESLVKFCEKTKGNLPVSFLLGFFVSGIVARWYNIYMRIPWMNEVAMDVATTIHGRDELRTRKVRLTIMRYLNLSWILMMRLISDQIATRFSADEGGLVGGLRKVRLRNQATRLKIHRNTCHPWSIDQSQALTPEQPRSVVHSKQPSEVAIPEVCSVATPLAHIALPESDDYSPSPDAVQMLSLFKLRKELSAFNEDLQVRRTFGAIITPEEIETFARIASECYERTRQRYTPEYWIPIQWAQRIVLKALQSGYILDPKIAYSTVNALAKMRKQMQELQIFCSIMIPLVYTQVVIIAVYTYFMCQLFASQFVGSKDTIDIYIPVFAILSFLFLMGWLKVALCVMNPFGDDDEDFQTSSILDYNLEVSYRTVYMDSGAFPENLSFPLDVKLKEGEHNDLEDFLDKTDWQLNKSMSRVLDRDFLNYDTQPNEPGWKRKCLCCHHRATGPTAPPPTKPKSVNPSPDTTKTLQVPSQSVKTSAQAGEIA</sequence>
<keyword evidence="6" id="KW-0407">Ion channel</keyword>
<feature type="transmembrane region" description="Helical" evidence="6">
    <location>
        <begin position="342"/>
        <end position="370"/>
    </location>
</feature>
<name>A0AAV2TTY7_CALDB</name>
<comment type="caution">
    <text evidence="8">The sequence shown here is derived from an EMBL/GenBank/DDBJ whole genome shotgun (WGS) entry which is preliminary data.</text>
</comment>
<evidence type="ECO:0000256" key="5">
    <source>
        <dbReference type="ARBA" id="ARBA00034769"/>
    </source>
</evidence>
<dbReference type="Pfam" id="PF01062">
    <property type="entry name" value="Bestrophin"/>
    <property type="match status" value="2"/>
</dbReference>
<comment type="subcellular location">
    <subcellularLocation>
        <location evidence="6">Cell membrane</location>
        <topology evidence="6">Multi-pass membrane protein</topology>
    </subcellularLocation>
    <subcellularLocation>
        <location evidence="1">Membrane</location>
    </subcellularLocation>
</comment>
<keyword evidence="2 6" id="KW-0812">Transmembrane</keyword>
<evidence type="ECO:0000256" key="3">
    <source>
        <dbReference type="ARBA" id="ARBA00022989"/>
    </source>
</evidence>
<feature type="transmembrane region" description="Helical" evidence="6">
    <location>
        <begin position="382"/>
        <end position="399"/>
    </location>
</feature>
<keyword evidence="6" id="KW-1003">Cell membrane</keyword>
<reference evidence="8" key="1">
    <citation type="submission" date="2024-06" db="EMBL/GenBank/DDBJ databases">
        <authorList>
            <person name="Liu X."/>
            <person name="Lenzi L."/>
            <person name="Haldenby T S."/>
            <person name="Uol C."/>
        </authorList>
    </citation>
    <scope>NUCLEOTIDE SEQUENCE</scope>
</reference>
<keyword evidence="6" id="KW-0868">Chloride</keyword>